<sequence length="80" mass="8976">MSVYTAINGMGGAYTRGNGRQVYKEEDGEGKIIHPVLRNHSFQNMIHMPIHASSSLELHASSSRRLRRLQNSIVVVRSID</sequence>
<comment type="caution">
    <text evidence="1">The sequence shown here is derived from an EMBL/GenBank/DDBJ whole genome shotgun (WGS) entry which is preliminary data.</text>
</comment>
<proteinExistence type="predicted"/>
<name>A0A6A5HFD9_CAERE</name>
<gene>
    <name evidence="1" type="ORF">GCK72_006465</name>
</gene>
<dbReference type="Proteomes" id="UP000483820">
    <property type="component" value="Chromosome II"/>
</dbReference>
<protein>
    <submittedName>
        <fullName evidence="1">Uncharacterized protein</fullName>
    </submittedName>
</protein>
<dbReference type="EMBL" id="WUAV01000002">
    <property type="protein sequence ID" value="KAF1766508.1"/>
    <property type="molecule type" value="Genomic_DNA"/>
</dbReference>
<reference evidence="1 2" key="1">
    <citation type="submission" date="2019-12" db="EMBL/GenBank/DDBJ databases">
        <title>Chromosome-level assembly of the Caenorhabditis remanei genome.</title>
        <authorList>
            <person name="Teterina A.A."/>
            <person name="Willis J.H."/>
            <person name="Phillips P.C."/>
        </authorList>
    </citation>
    <scope>NUCLEOTIDE SEQUENCE [LARGE SCALE GENOMIC DNA]</scope>
    <source>
        <strain evidence="1 2">PX506</strain>
        <tissue evidence="1">Whole organism</tissue>
    </source>
</reference>
<dbReference type="CTD" id="78774190"/>
<dbReference type="GeneID" id="78774190"/>
<dbReference type="AlphaFoldDB" id="A0A6A5HFD9"/>
<accession>A0A6A5HFD9</accession>
<dbReference type="RefSeq" id="XP_053589833.1">
    <property type="nucleotide sequence ID" value="XM_053725639.1"/>
</dbReference>
<dbReference type="KEGG" id="crq:GCK72_006465"/>
<evidence type="ECO:0000313" key="1">
    <source>
        <dbReference type="EMBL" id="KAF1766508.1"/>
    </source>
</evidence>
<organism evidence="1 2">
    <name type="scientific">Caenorhabditis remanei</name>
    <name type="common">Caenorhabditis vulgaris</name>
    <dbReference type="NCBI Taxonomy" id="31234"/>
    <lineage>
        <taxon>Eukaryota</taxon>
        <taxon>Metazoa</taxon>
        <taxon>Ecdysozoa</taxon>
        <taxon>Nematoda</taxon>
        <taxon>Chromadorea</taxon>
        <taxon>Rhabditida</taxon>
        <taxon>Rhabditina</taxon>
        <taxon>Rhabditomorpha</taxon>
        <taxon>Rhabditoidea</taxon>
        <taxon>Rhabditidae</taxon>
        <taxon>Peloderinae</taxon>
        <taxon>Caenorhabditis</taxon>
    </lineage>
</organism>
<evidence type="ECO:0000313" key="2">
    <source>
        <dbReference type="Proteomes" id="UP000483820"/>
    </source>
</evidence>